<name>A0A0E9RFC0_ANGAN</name>
<dbReference type="AlphaFoldDB" id="A0A0E9RFC0"/>
<dbReference type="EMBL" id="GBXM01081070">
    <property type="protein sequence ID" value="JAH27507.1"/>
    <property type="molecule type" value="Transcribed_RNA"/>
</dbReference>
<reference evidence="1" key="1">
    <citation type="submission" date="2014-11" db="EMBL/GenBank/DDBJ databases">
        <authorList>
            <person name="Amaro Gonzalez C."/>
        </authorList>
    </citation>
    <scope>NUCLEOTIDE SEQUENCE</scope>
</reference>
<organism evidence="1">
    <name type="scientific">Anguilla anguilla</name>
    <name type="common">European freshwater eel</name>
    <name type="synonym">Muraena anguilla</name>
    <dbReference type="NCBI Taxonomy" id="7936"/>
    <lineage>
        <taxon>Eukaryota</taxon>
        <taxon>Metazoa</taxon>
        <taxon>Chordata</taxon>
        <taxon>Craniata</taxon>
        <taxon>Vertebrata</taxon>
        <taxon>Euteleostomi</taxon>
        <taxon>Actinopterygii</taxon>
        <taxon>Neopterygii</taxon>
        <taxon>Teleostei</taxon>
        <taxon>Anguilliformes</taxon>
        <taxon>Anguillidae</taxon>
        <taxon>Anguilla</taxon>
    </lineage>
</organism>
<accession>A0A0E9RFC0</accession>
<protein>
    <submittedName>
        <fullName evidence="1">Uncharacterized protein</fullName>
    </submittedName>
</protein>
<sequence>MQPVTQRFDPNENQMRKLAFQNYARKEKNKNKLPCRHIIQH</sequence>
<reference evidence="1" key="2">
    <citation type="journal article" date="2015" name="Fish Shellfish Immunol.">
        <title>Early steps in the European eel (Anguilla anguilla)-Vibrio vulnificus interaction in the gills: Role of the RtxA13 toxin.</title>
        <authorList>
            <person name="Callol A."/>
            <person name="Pajuelo D."/>
            <person name="Ebbesson L."/>
            <person name="Teles M."/>
            <person name="MacKenzie S."/>
            <person name="Amaro C."/>
        </authorList>
    </citation>
    <scope>NUCLEOTIDE SEQUENCE</scope>
</reference>
<proteinExistence type="predicted"/>
<evidence type="ECO:0000313" key="1">
    <source>
        <dbReference type="EMBL" id="JAH27507.1"/>
    </source>
</evidence>